<sequence length="221" mass="26362">MSHPSILSENQKKLLRFLSEEKSICARFYLTGGTTLAEFYLHHRLSEDLDFFSEQEFDPQSISVILKKIQIAVGWKSIEYQQSFNRNLFFLHTDTDVIKTEFTYFPFIRIEQKQKIGELFIDSIVDIAVNKIFTIYQNPRSRDFIDLYLILKYNPAFTFDSLIDMAQIKFDHQIDPVQLGAQYVKVKELKDYPRMLKRLDEKIWQKFFIKEAEKLSEKVFK</sequence>
<dbReference type="Proteomes" id="UP000176996">
    <property type="component" value="Unassembled WGS sequence"/>
</dbReference>
<protein>
    <recommendedName>
        <fullName evidence="3">Nucleotidyl transferase AbiEii toxin, Type IV TA system</fullName>
    </recommendedName>
</protein>
<dbReference type="Pfam" id="PF08843">
    <property type="entry name" value="AbiEii"/>
    <property type="match status" value="1"/>
</dbReference>
<evidence type="ECO:0008006" key="3">
    <source>
        <dbReference type="Google" id="ProtNLM"/>
    </source>
</evidence>
<accession>A0A1F6BZW7</accession>
<name>A0A1F6BZW7_9BACT</name>
<proteinExistence type="predicted"/>
<evidence type="ECO:0000313" key="2">
    <source>
        <dbReference type="Proteomes" id="UP000176996"/>
    </source>
</evidence>
<dbReference type="Gene3D" id="3.10.450.620">
    <property type="entry name" value="JHP933, nucleotidyltransferase-like core domain"/>
    <property type="match status" value="1"/>
</dbReference>
<dbReference type="InterPro" id="IPR014942">
    <property type="entry name" value="AbiEii"/>
</dbReference>
<comment type="caution">
    <text evidence="1">The sequence shown here is derived from an EMBL/GenBank/DDBJ whole genome shotgun (WGS) entry which is preliminary data.</text>
</comment>
<organism evidence="1 2">
    <name type="scientific">Candidatus Jorgensenbacteria bacterium RIFCSPLOWO2_01_FULL_45_25b</name>
    <dbReference type="NCBI Taxonomy" id="1798471"/>
    <lineage>
        <taxon>Bacteria</taxon>
        <taxon>Candidatus Joergenseniibacteriota</taxon>
    </lineage>
</organism>
<dbReference type="EMBL" id="MFKK01000002">
    <property type="protein sequence ID" value="OGG42450.1"/>
    <property type="molecule type" value="Genomic_DNA"/>
</dbReference>
<dbReference type="STRING" id="1798471.A3A21_02560"/>
<dbReference type="AlphaFoldDB" id="A0A1F6BZW7"/>
<reference evidence="1 2" key="1">
    <citation type="journal article" date="2016" name="Nat. Commun.">
        <title>Thousands of microbial genomes shed light on interconnected biogeochemical processes in an aquifer system.</title>
        <authorList>
            <person name="Anantharaman K."/>
            <person name="Brown C.T."/>
            <person name="Hug L.A."/>
            <person name="Sharon I."/>
            <person name="Castelle C.J."/>
            <person name="Probst A.J."/>
            <person name="Thomas B.C."/>
            <person name="Singh A."/>
            <person name="Wilkins M.J."/>
            <person name="Karaoz U."/>
            <person name="Brodie E.L."/>
            <person name="Williams K.H."/>
            <person name="Hubbard S.S."/>
            <person name="Banfield J.F."/>
        </authorList>
    </citation>
    <scope>NUCLEOTIDE SEQUENCE [LARGE SCALE GENOMIC DNA]</scope>
</reference>
<gene>
    <name evidence="1" type="ORF">A3A21_02560</name>
</gene>
<evidence type="ECO:0000313" key="1">
    <source>
        <dbReference type="EMBL" id="OGG42450.1"/>
    </source>
</evidence>